<protein>
    <recommendedName>
        <fullName evidence="2">Death domain-containing protein</fullName>
    </recommendedName>
</protein>
<dbReference type="RefSeq" id="XP_038077729.1">
    <property type="nucleotide sequence ID" value="XM_038221801.1"/>
</dbReference>
<accession>A0A914BNL8</accession>
<dbReference type="AlphaFoldDB" id="A0A914BNL8"/>
<dbReference type="EnsemblMetazoa" id="XM_038221801.1">
    <property type="protein sequence ID" value="XP_038077729.1"/>
    <property type="gene ID" value="LOC119745452"/>
</dbReference>
<name>A0A914BNL8_PATMI</name>
<dbReference type="Gene3D" id="1.10.533.10">
    <property type="entry name" value="Death Domain, Fas"/>
    <property type="match status" value="1"/>
</dbReference>
<dbReference type="Gene3D" id="2.60.220.30">
    <property type="match status" value="1"/>
</dbReference>
<dbReference type="Pfam" id="PF00531">
    <property type="entry name" value="Death"/>
    <property type="match status" value="1"/>
</dbReference>
<evidence type="ECO:0000313" key="4">
    <source>
        <dbReference type="Proteomes" id="UP000887568"/>
    </source>
</evidence>
<dbReference type="CTD" id="401124"/>
<feature type="compositionally biased region" description="Polar residues" evidence="1">
    <location>
        <begin position="133"/>
        <end position="149"/>
    </location>
</feature>
<feature type="compositionally biased region" description="Acidic residues" evidence="1">
    <location>
        <begin position="378"/>
        <end position="396"/>
    </location>
</feature>
<feature type="region of interest" description="Disordered" evidence="1">
    <location>
        <begin position="980"/>
        <end position="1011"/>
    </location>
</feature>
<evidence type="ECO:0000313" key="3">
    <source>
        <dbReference type="EnsemblMetazoa" id="XP_038077729.1"/>
    </source>
</evidence>
<dbReference type="OMA" id="RIFHYIE"/>
<feature type="compositionally biased region" description="Basic and acidic residues" evidence="1">
    <location>
        <begin position="467"/>
        <end position="492"/>
    </location>
</feature>
<feature type="region of interest" description="Disordered" evidence="1">
    <location>
        <begin position="378"/>
        <end position="492"/>
    </location>
</feature>
<evidence type="ECO:0000259" key="2">
    <source>
        <dbReference type="PROSITE" id="PS50017"/>
    </source>
</evidence>
<dbReference type="OrthoDB" id="6118651at2759"/>
<sequence length="1164" mass="128451">MSDVGEAKPSRCRHSHGEEDESTSRKTDQSKGVRKPSKTPSQASSVRFNNSQKDPGSQVSVPLSHSDRRSSGTSEVASVTTKDSINEASEPENLSIDDEAAERASLRSSGSTRSVSGNLTSERAPSVDYSTDLDLSQSASSLRGGSDNRSMGGVSDLSKRSAPSEVSGKSLKASKSDYNVSEDGSRHYPNQGASEKYEPSENGTSEVSKDPEVTADEVPRGETNTAAVFTSFIQALREETQRLENTENLRKFESSHVRGILGELTDTLRDSEDQSLRLYEGIEAIREAAQGLKRTLEARLNRSTDAEAEVMMEGQENTDNKKAHSRAVAAVSAAKALLAEVALDVTEAAKMAAEAETAAAEAAAAAEEVVEEIGEIEDRLDEVEDGEVEEQEEEEKEIPVGEDAGRQKDEEDREASDDDDDAGQSGEDAHSHTSSRLEDDNEDLQTKEDGESDREDEDREEDVAQEETEKTDERKAETPKPPESPKRRRSIKDNVMEWPYHILNLPDDDVTDDEIGCVVRYKAEYFTSSSPDFCCVVNNHMSVDAVGDSEELVSHVVSVEHVEDSPGGELEAPIVVAVPYGVSPRMMSTREFVVKFKSGNEDEWKVVPMLATDSSFAEHKGPFAEVRTNQLGSFAVIARLIKDRQTITKKGGVVKSSSDHRMNVAYPPGVCSLMSVTLQVQPAEQAVSDLRARMRHCSDLIAASPIITLTHSSNKPFEKPVTVTIPCPPNPLKVPAAGGVSSANSPSKPAEKQAPLSPDGAVIIRGTKSSIFGGDPANDTLHLMHRQSNWNYWNEVENAQFKQVRKDLVSIELDRPMDKLLILRMTSDGRYPAKNVAQTFERALQIKYASIILHHRVDDPQRVVVQCVPARQLDSALRRLSQDGYEGPPDPSVDVPMSEGQEITLKFSGNIKIVGRDQITFTFHSHRRNMVEFLIEETNKFGNHSSDEYRGMAEFYGTPRITLADMEDPEEVLLREAEAKAAEKENKRSGASMLTKAEKKKQEGLDGGGRDYQSLRKVESDLICKLSVLLPKAEPDPPLPPSRYRATAIDAGGFVSNANLRWLSSELGNEWESLATVLGIKRSRLQSIKRNNPIKVEHQVLDMLVTWRSMLPRAYDKERKLCRALVRCGRYDLAEELKERDASNTEINHIAHNNNLNVLDMDEY</sequence>
<feature type="compositionally biased region" description="Acidic residues" evidence="1">
    <location>
        <begin position="450"/>
        <end position="466"/>
    </location>
</feature>
<dbReference type="InterPro" id="IPR011029">
    <property type="entry name" value="DEATH-like_dom_sf"/>
</dbReference>
<keyword evidence="4" id="KW-1185">Reference proteome</keyword>
<dbReference type="InterPro" id="IPR000488">
    <property type="entry name" value="Death_dom"/>
</dbReference>
<feature type="compositionally biased region" description="Polar residues" evidence="1">
    <location>
        <begin position="38"/>
        <end position="63"/>
    </location>
</feature>
<feature type="compositionally biased region" description="Basic and acidic residues" evidence="1">
    <location>
        <begin position="427"/>
        <end position="449"/>
    </location>
</feature>
<feature type="compositionally biased region" description="Basic and acidic residues" evidence="1">
    <location>
        <begin position="22"/>
        <end position="31"/>
    </location>
</feature>
<feature type="compositionally biased region" description="Polar residues" evidence="1">
    <location>
        <begin position="71"/>
        <end position="87"/>
    </location>
</feature>
<evidence type="ECO:0000256" key="1">
    <source>
        <dbReference type="SAM" id="MobiDB-lite"/>
    </source>
</evidence>
<reference evidence="3" key="1">
    <citation type="submission" date="2022-11" db="UniProtKB">
        <authorList>
            <consortium name="EnsemblMetazoa"/>
        </authorList>
    </citation>
    <scope>IDENTIFICATION</scope>
</reference>
<feature type="region of interest" description="Disordered" evidence="1">
    <location>
        <begin position="1"/>
        <end position="225"/>
    </location>
</feature>
<dbReference type="PROSITE" id="PS50017">
    <property type="entry name" value="DEATH_DOMAIN"/>
    <property type="match status" value="1"/>
</dbReference>
<feature type="compositionally biased region" description="Basic and acidic residues" evidence="1">
    <location>
        <begin position="397"/>
        <end position="410"/>
    </location>
</feature>
<organism evidence="3 4">
    <name type="scientific">Patiria miniata</name>
    <name type="common">Bat star</name>
    <name type="synonym">Asterina miniata</name>
    <dbReference type="NCBI Taxonomy" id="46514"/>
    <lineage>
        <taxon>Eukaryota</taxon>
        <taxon>Metazoa</taxon>
        <taxon>Echinodermata</taxon>
        <taxon>Eleutherozoa</taxon>
        <taxon>Asterozoa</taxon>
        <taxon>Asteroidea</taxon>
        <taxon>Valvatacea</taxon>
        <taxon>Valvatida</taxon>
        <taxon>Asterinidae</taxon>
        <taxon>Patiria</taxon>
    </lineage>
</organism>
<feature type="compositionally biased region" description="Acidic residues" evidence="1">
    <location>
        <begin position="411"/>
        <end position="422"/>
    </location>
</feature>
<proteinExistence type="predicted"/>
<dbReference type="SUPFAM" id="SSF47986">
    <property type="entry name" value="DEATH domain"/>
    <property type="match status" value="1"/>
</dbReference>
<dbReference type="GeneID" id="119745452"/>
<feature type="compositionally biased region" description="Basic and acidic residues" evidence="1">
    <location>
        <begin position="207"/>
        <end position="220"/>
    </location>
</feature>
<dbReference type="GO" id="GO:0007165">
    <property type="term" value="P:signal transduction"/>
    <property type="evidence" value="ECO:0007669"/>
    <property type="project" value="InterPro"/>
</dbReference>
<feature type="domain" description="Death" evidence="2">
    <location>
        <begin position="1056"/>
        <end position="1141"/>
    </location>
</feature>
<feature type="region of interest" description="Disordered" evidence="1">
    <location>
        <begin position="736"/>
        <end position="756"/>
    </location>
</feature>
<dbReference type="PANTHER" id="PTHR28336">
    <property type="entry name" value="BA1-643"/>
    <property type="match status" value="1"/>
</dbReference>
<dbReference type="Proteomes" id="UP000887568">
    <property type="component" value="Unplaced"/>
</dbReference>
<feature type="compositionally biased region" description="Low complexity" evidence="1">
    <location>
        <begin position="106"/>
        <end position="116"/>
    </location>
</feature>
<dbReference type="PANTHER" id="PTHR28336:SF4">
    <property type="entry name" value="DEATH DOMAIN-CONTAINING PROTEIN 1"/>
    <property type="match status" value="1"/>
</dbReference>